<feature type="domain" description="EamA" evidence="6">
    <location>
        <begin position="8"/>
        <end position="144"/>
    </location>
</feature>
<comment type="caution">
    <text evidence="7">The sequence shown here is derived from an EMBL/GenBank/DDBJ whole genome shotgun (WGS) entry which is preliminary data.</text>
</comment>
<feature type="transmembrane region" description="Helical" evidence="5">
    <location>
        <begin position="130"/>
        <end position="149"/>
    </location>
</feature>
<organism evidence="7 8">
    <name type="scientific">Porites evermanni</name>
    <dbReference type="NCBI Taxonomy" id="104178"/>
    <lineage>
        <taxon>Eukaryota</taxon>
        <taxon>Metazoa</taxon>
        <taxon>Cnidaria</taxon>
        <taxon>Anthozoa</taxon>
        <taxon>Hexacorallia</taxon>
        <taxon>Scleractinia</taxon>
        <taxon>Fungiina</taxon>
        <taxon>Poritidae</taxon>
        <taxon>Porites</taxon>
    </lineage>
</organism>
<keyword evidence="2 5" id="KW-0812">Transmembrane</keyword>
<dbReference type="InterPro" id="IPR000620">
    <property type="entry name" value="EamA_dom"/>
</dbReference>
<reference evidence="7 8" key="1">
    <citation type="submission" date="2022-05" db="EMBL/GenBank/DDBJ databases">
        <authorList>
            <consortium name="Genoscope - CEA"/>
            <person name="William W."/>
        </authorList>
    </citation>
    <scope>NUCLEOTIDE SEQUENCE [LARGE SCALE GENOMIC DNA]</scope>
</reference>
<evidence type="ECO:0000259" key="6">
    <source>
        <dbReference type="Pfam" id="PF00892"/>
    </source>
</evidence>
<dbReference type="SUPFAM" id="SSF103481">
    <property type="entry name" value="Multidrug resistance efflux transporter EmrE"/>
    <property type="match status" value="2"/>
</dbReference>
<evidence type="ECO:0000256" key="1">
    <source>
        <dbReference type="ARBA" id="ARBA00004141"/>
    </source>
</evidence>
<accession>A0ABN8LWS4</accession>
<evidence type="ECO:0000313" key="8">
    <source>
        <dbReference type="Proteomes" id="UP001159427"/>
    </source>
</evidence>
<dbReference type="PANTHER" id="PTHR31218">
    <property type="entry name" value="WAT1-RELATED PROTEIN"/>
    <property type="match status" value="1"/>
</dbReference>
<keyword evidence="4 5" id="KW-0472">Membrane</keyword>
<feature type="transmembrane region" description="Helical" evidence="5">
    <location>
        <begin position="212"/>
        <end position="232"/>
    </location>
</feature>
<comment type="subcellular location">
    <subcellularLocation>
        <location evidence="1">Membrane</location>
        <topology evidence="1">Multi-pass membrane protein</topology>
    </subcellularLocation>
</comment>
<evidence type="ECO:0000313" key="7">
    <source>
        <dbReference type="EMBL" id="CAH3020365.1"/>
    </source>
</evidence>
<feature type="domain" description="EamA" evidence="6">
    <location>
        <begin position="174"/>
        <end position="318"/>
    </location>
</feature>
<keyword evidence="3 5" id="KW-1133">Transmembrane helix</keyword>
<feature type="transmembrane region" description="Helical" evidence="5">
    <location>
        <begin position="68"/>
        <end position="88"/>
    </location>
</feature>
<feature type="transmembrane region" description="Helical" evidence="5">
    <location>
        <begin position="276"/>
        <end position="295"/>
    </location>
</feature>
<dbReference type="Proteomes" id="UP001159427">
    <property type="component" value="Unassembled WGS sequence"/>
</dbReference>
<feature type="transmembrane region" description="Helical" evidence="5">
    <location>
        <begin position="169"/>
        <end position="192"/>
    </location>
</feature>
<dbReference type="EMBL" id="CALNXI010000145">
    <property type="protein sequence ID" value="CAH3020365.1"/>
    <property type="molecule type" value="Genomic_DNA"/>
</dbReference>
<feature type="transmembrane region" description="Helical" evidence="5">
    <location>
        <begin position="301"/>
        <end position="322"/>
    </location>
</feature>
<dbReference type="Pfam" id="PF00892">
    <property type="entry name" value="EamA"/>
    <property type="match status" value="2"/>
</dbReference>
<gene>
    <name evidence="7" type="ORF">PEVE_00006840</name>
</gene>
<feature type="transmembrane region" description="Helical" evidence="5">
    <location>
        <begin position="244"/>
        <end position="264"/>
    </location>
</feature>
<dbReference type="InterPro" id="IPR037185">
    <property type="entry name" value="EmrE-like"/>
</dbReference>
<protein>
    <recommendedName>
        <fullName evidence="6">EamA domain-containing protein</fullName>
    </recommendedName>
</protein>
<sequence>MISPVWCALVAAQLGFGAYGVIVTVFAKDSKADPLVFCLLRDAGAFPVMLIAAFCIEGKVSVPSLRGIPLLMVLGFTGMFVGQLLYLLGIYLTNANLASMFQPSVPVWSALLAMLSGVEPPPMLTKPHGVAKIFGIFLALTGAVTMTIGKLGGEDSSNEESWFASGTSVGSQILGCICLLVQVASTATYYVIQKKYIFNQPYSVWKNQPIAVTAWSYLFGALFMALASLSYINHLDRFASFSTEALYCLVYAIFVTSTMCFLLLSWCNMQAPSTIVTASWPLQALFCALLSFIFLHKSLQLMEFFGGSFIVCGLAAVLWSSYTEDKELNMQLNERNTKTKVPHNLDWKFSEAITEGYVVIPNDDNE</sequence>
<dbReference type="InterPro" id="IPR030184">
    <property type="entry name" value="WAT1-related"/>
</dbReference>
<evidence type="ECO:0000256" key="2">
    <source>
        <dbReference type="ARBA" id="ARBA00022692"/>
    </source>
</evidence>
<evidence type="ECO:0000256" key="4">
    <source>
        <dbReference type="ARBA" id="ARBA00023136"/>
    </source>
</evidence>
<proteinExistence type="predicted"/>
<evidence type="ECO:0000256" key="3">
    <source>
        <dbReference type="ARBA" id="ARBA00022989"/>
    </source>
</evidence>
<name>A0ABN8LWS4_9CNID</name>
<keyword evidence="8" id="KW-1185">Reference proteome</keyword>
<evidence type="ECO:0000256" key="5">
    <source>
        <dbReference type="SAM" id="Phobius"/>
    </source>
</evidence>